<evidence type="ECO:0000313" key="8">
    <source>
        <dbReference type="Proteomes" id="UP001500604"/>
    </source>
</evidence>
<dbReference type="InterPro" id="IPR007780">
    <property type="entry name" value="NAD_Glu_DH_bac"/>
</dbReference>
<gene>
    <name evidence="7" type="primary">gdhB</name>
    <name evidence="7" type="ORF">GCM10023116_47170</name>
</gene>
<reference evidence="8" key="1">
    <citation type="journal article" date="2019" name="Int. J. Syst. Evol. Microbiol.">
        <title>The Global Catalogue of Microorganisms (GCM) 10K type strain sequencing project: providing services to taxonomists for standard genome sequencing and annotation.</title>
        <authorList>
            <consortium name="The Broad Institute Genomics Platform"/>
            <consortium name="The Broad Institute Genome Sequencing Center for Infectious Disease"/>
            <person name="Wu L."/>
            <person name="Ma J."/>
        </authorList>
    </citation>
    <scope>NUCLEOTIDE SEQUENCE [LARGE SCALE GENOMIC DNA]</scope>
    <source>
        <strain evidence="8">JCM 17805</strain>
    </source>
</reference>
<dbReference type="InterPro" id="IPR046346">
    <property type="entry name" value="Aminoacid_DH-like_N_sf"/>
</dbReference>
<feature type="domain" description="NAD-glutamate dehydrogenase ACT2" evidence="5">
    <location>
        <begin position="407"/>
        <end position="496"/>
    </location>
</feature>
<comment type="caution">
    <text evidence="7">The sequence shown here is derived from an EMBL/GenBank/DDBJ whole genome shotgun (WGS) entry which is preliminary data.</text>
</comment>
<dbReference type="Pfam" id="PF21076">
    <property type="entry name" value="GDH_ACT2"/>
    <property type="match status" value="1"/>
</dbReference>
<dbReference type="SUPFAM" id="SSF51735">
    <property type="entry name" value="NAD(P)-binding Rossmann-fold domains"/>
    <property type="match status" value="1"/>
</dbReference>
<evidence type="ECO:0000259" key="5">
    <source>
        <dbReference type="Pfam" id="PF21076"/>
    </source>
</evidence>
<evidence type="ECO:0000256" key="1">
    <source>
        <dbReference type="ARBA" id="ARBA00023002"/>
    </source>
</evidence>
<feature type="domain" description="NAD-specific glutamate dehydrogenase C-terminal" evidence="3">
    <location>
        <begin position="1270"/>
        <end position="1606"/>
    </location>
</feature>
<dbReference type="InterPro" id="IPR028971">
    <property type="entry name" value="NAD-GDH_cat"/>
</dbReference>
<dbReference type="PANTHER" id="PTHR43403">
    <property type="entry name" value="NAD-SPECIFIC GLUTAMATE DEHYDROGENASE"/>
    <property type="match status" value="1"/>
</dbReference>
<dbReference type="Pfam" id="PF21073">
    <property type="entry name" value="GDH_HM1"/>
    <property type="match status" value="1"/>
</dbReference>
<dbReference type="InterPro" id="IPR049058">
    <property type="entry name" value="NAD_Glu_DH_HM2"/>
</dbReference>
<dbReference type="SUPFAM" id="SSF53223">
    <property type="entry name" value="Aminoacid dehydrogenase-like, N-terminal domain"/>
    <property type="match status" value="1"/>
</dbReference>
<evidence type="ECO:0000259" key="2">
    <source>
        <dbReference type="Pfam" id="PF05088"/>
    </source>
</evidence>
<dbReference type="InterPro" id="IPR049062">
    <property type="entry name" value="NAD_Glu_DH_ACT2"/>
</dbReference>
<dbReference type="RefSeq" id="WP_345199000.1">
    <property type="nucleotide sequence ID" value="NZ_BAABFL010000475.1"/>
</dbReference>
<dbReference type="Pfam" id="PF21075">
    <property type="entry name" value="GDH_ACT1"/>
    <property type="match status" value="1"/>
</dbReference>
<accession>A0ABP8VA54</accession>
<dbReference type="InterPro" id="IPR049056">
    <property type="entry name" value="NAD_Glu_DH_HM3"/>
</dbReference>
<dbReference type="Proteomes" id="UP001500604">
    <property type="component" value="Unassembled WGS sequence"/>
</dbReference>
<dbReference type="Pfam" id="PF21079">
    <property type="entry name" value="GDH_HM2"/>
    <property type="match status" value="1"/>
</dbReference>
<dbReference type="EMBL" id="BAABFL010000475">
    <property type="protein sequence ID" value="GAA4652433.1"/>
    <property type="molecule type" value="Genomic_DNA"/>
</dbReference>
<evidence type="ECO:0000313" key="7">
    <source>
        <dbReference type="EMBL" id="GAA4652433.1"/>
    </source>
</evidence>
<sequence length="1615" mass="183195">MSHLYADNKQEFVAALGKELSSTVASEHASSFTAFLDIFFNITSMDDLKSYRQRDLSGCTLAFWRFLRAHDFKTPQIDVFNPDHEHHGWHSTHTIVQLVHPDMPFIVDSLRMRLNERGSTIHHIRNGVALITRDEQHELIHLEPTSTINHDNGAARREAFVYIEVDRLESAEELDALRADMEAVLRDVKLAVSGYRPICAKVKALVDELSAMPQNEEISETVAYLTWLLDNKFTFLAYEEVEVRNEDGQRRIRKPMESRIGLLRPHRSDENASDTAEPYIDRDFFTDKTVLSFGKAAFRSSVHRPAYPDFVIIKRFDEKGNVTGESRIMGLYTSPVYKESPWRIPVLRRKMAAITARSGLDPSTHHGKELAQILEVLPREELFQMPLKQLFHTAIGILKIQERNRIRLFIRKDRNGLFCSALVYVPREVYSTELRHKMEEILCRRLNAIDSEFTTYFSESTLARVHFVMRLAPGGEALINQQVITEEIIRAASTWEDEFKEAVLEARGEVLGNRLINDFAKGFSAGYKEVFSPLLAVADVEHIRKLNAENPLAMSFHRPMDQDHRLHFKVFHFGEALPLADQIPILENLGLKVVGEYPYTIRKSTGDSIWLHDFSLDLSQGAEDVDIQKVASLFQEAFRKLWYRQAENDQFNRLVLAAGMEWREVMMFRAYARYLKQIRFGFSQHYIAETLYSNISITRQLLDLFKARFDPDLELDQSERHAREASIRQSIFEALEHVSVLSQDRILRRFVDVICATLRTSFYCQDAQGEPLDYMALKFSPQAIPDIPKPAPMFEIFVYSPRVEGVHLRGGKVARGGLRWSDRVEDFRTEVLGLVKAQQVKNSVIVPVGAKGGFVPKHLPSGDRDGIMAEGIACYKIFIQALLDVTDNLVDGNVVYPDRIVRHDEDDYYLVVAADKGTATFSDIANGIAESYGFWLGDAFASGGSAGYDHKKMGITAKGAWVSVQRHFREQGINIQKDRVSVVAIGDMSGDVFGNGMLLSQSLALVAAFNHLHIFVDPNPDAMASWQERKRLFDLPRSSWEDYDHSLISEGGGVFSRSAKSIEITPQMQTCFGISEQRLTPTELISAILRAPIDLIWNGGIGTYVKASVESHADAGDRANDTLRINGDELNCRVVGEGGNLGLTQLGRVDFALKGGKMNTDFIDNAGGVDCSDHEVNIKILLNEVVARGDMTRKQRDVLLESMTEEVSELVLGNNYRQAQAISLAELEAREKMEEYKRFIHYLESRGKLDRAIEFLPDDEGLNERIAANAGLTRPELSVLISYSKADLKAQLVDSRVPDDDYLAQAVTTAFPATLVEQFGDAIQNHRLRREIVATQVANSIINTMGITFINRMQQSTGANAAAIARAFVIARDIFGMENYWQQIEQLDYQLDATLQQRMMMEFLRLLRRATRWLLRVEVHERPAREAVEYYGSRIQVLMKVHDTLLSGAMRKRWEEGVREYTQQGVPEALARVIAGLRHMFSFLSIIQAAEQTGQPLERVAAMFFAVGDRLELNWFYQELNRLDVGNHWQSLARESVRDELSFQQRSLTVALLKMQHASGDLPARLDNWIGENQPLVDRWMGILGELQTGSNNDELAMYMVAAQELAVLSQSCGQ</sequence>
<organism evidence="7 8">
    <name type="scientific">Kistimonas scapharcae</name>
    <dbReference type="NCBI Taxonomy" id="1036133"/>
    <lineage>
        <taxon>Bacteria</taxon>
        <taxon>Pseudomonadati</taxon>
        <taxon>Pseudomonadota</taxon>
        <taxon>Gammaproteobacteria</taxon>
        <taxon>Oceanospirillales</taxon>
        <taxon>Endozoicomonadaceae</taxon>
        <taxon>Kistimonas</taxon>
    </lineage>
</organism>
<protein>
    <submittedName>
        <fullName evidence="7">NAD-glutamate dehydrogenase GdhB</fullName>
    </submittedName>
</protein>
<dbReference type="PANTHER" id="PTHR43403:SF1">
    <property type="entry name" value="NAD-SPECIFIC GLUTAMATE DEHYDROGENASE"/>
    <property type="match status" value="1"/>
</dbReference>
<evidence type="ECO:0000259" key="3">
    <source>
        <dbReference type="Pfam" id="PF21074"/>
    </source>
</evidence>
<dbReference type="InterPro" id="IPR049064">
    <property type="entry name" value="NAD_Glu_DH_ACT3"/>
</dbReference>
<dbReference type="PIRSF" id="PIRSF036761">
    <property type="entry name" value="GDH_Mll4104"/>
    <property type="match status" value="1"/>
</dbReference>
<feature type="domain" description="NAD-glutamate dehydrogenase N-terminal ACT1" evidence="4">
    <location>
        <begin position="35"/>
        <end position="180"/>
    </location>
</feature>
<dbReference type="Pfam" id="PF05088">
    <property type="entry name" value="Bac_GDH_CD"/>
    <property type="match status" value="1"/>
</dbReference>
<dbReference type="InterPro" id="IPR024727">
    <property type="entry name" value="NAD_Glu_DH_N_ACT1"/>
</dbReference>
<proteinExistence type="predicted"/>
<dbReference type="Pfam" id="PF21078">
    <property type="entry name" value="GDH_HM3"/>
    <property type="match status" value="1"/>
</dbReference>
<feature type="domain" description="NAD-glutamate dehydrogenase ACT3" evidence="6">
    <location>
        <begin position="551"/>
        <end position="629"/>
    </location>
</feature>
<dbReference type="InterPro" id="IPR049059">
    <property type="entry name" value="NAD_Glu_DH_HM1"/>
</dbReference>
<dbReference type="InterPro" id="IPR048381">
    <property type="entry name" value="GDH_C"/>
</dbReference>
<name>A0ABP8VA54_9GAMM</name>
<dbReference type="Pfam" id="PF21074">
    <property type="entry name" value="GDH_C"/>
    <property type="match status" value="1"/>
</dbReference>
<feature type="domain" description="NAD-glutamate dehydrogenase catalytic" evidence="2">
    <location>
        <begin position="731"/>
        <end position="1224"/>
    </location>
</feature>
<dbReference type="InterPro" id="IPR036291">
    <property type="entry name" value="NAD(P)-bd_dom_sf"/>
</dbReference>
<keyword evidence="1" id="KW-0560">Oxidoreductase</keyword>
<keyword evidence="8" id="KW-1185">Reference proteome</keyword>
<dbReference type="Pfam" id="PF21077">
    <property type="entry name" value="GDH_ACT3"/>
    <property type="match status" value="1"/>
</dbReference>
<evidence type="ECO:0000259" key="4">
    <source>
        <dbReference type="Pfam" id="PF21075"/>
    </source>
</evidence>
<evidence type="ECO:0000259" key="6">
    <source>
        <dbReference type="Pfam" id="PF21077"/>
    </source>
</evidence>